<protein>
    <recommendedName>
        <fullName evidence="2">N-succinylornithine carbamoyltransferase</fullName>
        <ecNumber evidence="2">2.1.3.11</ecNumber>
    </recommendedName>
    <alternativeName>
        <fullName evidence="2">N-succinyl-L-ornithine transcarbamylase</fullName>
        <shortName evidence="2">SOTCase</shortName>
    </alternativeName>
</protein>
<dbReference type="Gene3D" id="3.40.50.1370">
    <property type="entry name" value="Aspartate/ornithine carbamoyltransferase"/>
    <property type="match status" value="2"/>
</dbReference>
<dbReference type="PANTHER" id="PTHR45753:SF3">
    <property type="entry name" value="ORNITHINE TRANSCARBAMYLASE, MITOCHONDRIAL"/>
    <property type="match status" value="1"/>
</dbReference>
<dbReference type="GO" id="GO:0004585">
    <property type="term" value="F:ornithine carbamoyltransferase activity"/>
    <property type="evidence" value="ECO:0007669"/>
    <property type="project" value="InterPro"/>
</dbReference>
<dbReference type="Proteomes" id="UP000501982">
    <property type="component" value="Chromosome"/>
</dbReference>
<dbReference type="PANTHER" id="PTHR45753">
    <property type="entry name" value="ORNITHINE CARBAMOYLTRANSFERASE, MITOCHONDRIAL"/>
    <property type="match status" value="1"/>
</dbReference>
<evidence type="ECO:0000313" key="11">
    <source>
        <dbReference type="Proteomes" id="UP000441358"/>
    </source>
</evidence>
<evidence type="ECO:0000313" key="12">
    <source>
        <dbReference type="Proteomes" id="UP000461276"/>
    </source>
</evidence>
<dbReference type="NCBIfam" id="NF003384">
    <property type="entry name" value="PRK04523.1"/>
    <property type="match status" value="1"/>
</dbReference>
<dbReference type="PRINTS" id="PR00101">
    <property type="entry name" value="ATCASE"/>
</dbReference>
<reference evidence="9 13" key="3">
    <citation type="submission" date="2020-04" db="EMBL/GenBank/DDBJ databases">
        <title>Complete Genomes and Methylome analysis of CBBP consortium that reverse antibiotic-induced susceptibility to vancomycin-resistant Enterococcus faecium infection.</title>
        <authorList>
            <person name="Fomenkov A."/>
            <person name="Zhang Z."/>
            <person name="Pamer E."/>
            <person name="Roberts R.J."/>
        </authorList>
    </citation>
    <scope>NUCLEOTIDE SEQUENCE [LARGE SCALE GENOMIC DNA]</scope>
    <source>
        <strain evidence="13">CBBP</strain>
        <strain evidence="9">CBBP-1</strain>
    </source>
</reference>
<dbReference type="InterPro" id="IPR006130">
    <property type="entry name" value="Asp/Orn_carbamoylTrfase"/>
</dbReference>
<keyword evidence="2" id="KW-0055">Arginine biosynthesis</keyword>
<dbReference type="UniPathway" id="UPA00068"/>
<dbReference type="Pfam" id="PF00185">
    <property type="entry name" value="OTCace"/>
    <property type="match status" value="1"/>
</dbReference>
<dbReference type="RefSeq" id="WP_022192799.1">
    <property type="nucleotide sequence ID" value="NZ_CABMKT010000001.1"/>
</dbReference>
<accession>A0A173UBP0</accession>
<evidence type="ECO:0000313" key="5">
    <source>
        <dbReference type="EMBL" id="CUN12254.1"/>
    </source>
</evidence>
<name>A0A173UBP0_PARDI</name>
<feature type="binding site" description="in other chain" evidence="2">
    <location>
        <position position="302"/>
    </location>
    <ligand>
        <name>carbamoyl phosphate</name>
        <dbReference type="ChEBI" id="CHEBI:58228"/>
        <note>ligand shared between two neighboring subunits</note>
    </ligand>
</feature>
<dbReference type="EMBL" id="JAQMPJ010000008">
    <property type="protein sequence ID" value="MDB9005506.1"/>
    <property type="molecule type" value="Genomic_DNA"/>
</dbReference>
<feature type="binding site" description="in other chain" evidence="2">
    <location>
        <begin position="274"/>
        <end position="275"/>
    </location>
    <ligand>
        <name>carbamoyl phosphate</name>
        <dbReference type="ChEBI" id="CHEBI:58228"/>
        <note>ligand shared between two neighboring subunits</note>
    </ligand>
</feature>
<comment type="similarity">
    <text evidence="2">Belongs to the aspartate/ornithine carbamoyltransferase superfamily. SOTCase family.</text>
</comment>
<evidence type="ECO:0000256" key="2">
    <source>
        <dbReference type="HAMAP-Rule" id="MF_02235"/>
    </source>
</evidence>
<dbReference type="PRINTS" id="PR00100">
    <property type="entry name" value="AOTCASE"/>
</dbReference>
<evidence type="ECO:0000256" key="1">
    <source>
        <dbReference type="ARBA" id="ARBA00022679"/>
    </source>
</evidence>
<evidence type="ECO:0000313" key="13">
    <source>
        <dbReference type="Proteomes" id="UP000501982"/>
    </source>
</evidence>
<dbReference type="EMBL" id="WKMY01000006">
    <property type="protein sequence ID" value="MRY93755.1"/>
    <property type="molecule type" value="Genomic_DNA"/>
</dbReference>
<dbReference type="Proteomes" id="UP000441358">
    <property type="component" value="Unassembled WGS sequence"/>
</dbReference>
<keyword evidence="1 2" id="KW-0808">Transferase</keyword>
<feature type="binding site" evidence="2">
    <location>
        <position position="176"/>
    </location>
    <ligand>
        <name>N(2)-succinyl-L-ornithine</name>
        <dbReference type="ChEBI" id="CHEBI:58514"/>
    </ligand>
</feature>
<dbReference type="InterPro" id="IPR036901">
    <property type="entry name" value="Asp/Orn_carbamoylTrfase_sf"/>
</dbReference>
<reference evidence="5 10" key="1">
    <citation type="submission" date="2015-09" db="EMBL/GenBank/DDBJ databases">
        <authorList>
            <consortium name="Pathogen Informatics"/>
        </authorList>
    </citation>
    <scope>NUCLEOTIDE SEQUENCE [LARGE SCALE GENOMIC DNA]</scope>
    <source>
        <strain evidence="5 10">2789STDY5608872</strain>
    </source>
</reference>
<dbReference type="AlphaFoldDB" id="A0A173UBP0"/>
<reference evidence="11 12" key="2">
    <citation type="journal article" date="2019" name="Nat. Med.">
        <title>A library of human gut bacterial isolates paired with longitudinal multiomics data enables mechanistic microbiome research.</title>
        <authorList>
            <person name="Poyet M."/>
            <person name="Groussin M."/>
            <person name="Gibbons S.M."/>
            <person name="Avila-Pacheco J."/>
            <person name="Jiang X."/>
            <person name="Kearney S.M."/>
            <person name="Perrotta A.R."/>
            <person name="Berdy B."/>
            <person name="Zhao S."/>
            <person name="Lieberman T.D."/>
            <person name="Swanson P.K."/>
            <person name="Smith M."/>
            <person name="Roesemann S."/>
            <person name="Alexander J.E."/>
            <person name="Rich S.A."/>
            <person name="Livny J."/>
            <person name="Vlamakis H."/>
            <person name="Clish C."/>
            <person name="Bullock K."/>
            <person name="Deik A."/>
            <person name="Scott J."/>
            <person name="Pierce K.A."/>
            <person name="Xavier R.J."/>
            <person name="Alm E.J."/>
        </authorList>
    </citation>
    <scope>NUCLEOTIDE SEQUENCE [LARGE SCALE GENOMIC DNA]</scope>
    <source>
        <strain evidence="8 11">BIOML-A32</strain>
        <strain evidence="7 12">BIOML-A9</strain>
    </source>
</reference>
<dbReference type="Proteomes" id="UP001210126">
    <property type="component" value="Unassembled WGS sequence"/>
</dbReference>
<evidence type="ECO:0000313" key="6">
    <source>
        <dbReference type="EMBL" id="MDB9005506.1"/>
    </source>
</evidence>
<feature type="domain" description="Aspartate/ornithine carbamoyltransferase carbamoyl-P binding" evidence="4">
    <location>
        <begin position="2"/>
        <end position="160"/>
    </location>
</feature>
<dbReference type="InterPro" id="IPR006132">
    <property type="entry name" value="Asp/Orn_carbamoyltranf_P-bd"/>
</dbReference>
<reference evidence="6" key="4">
    <citation type="submission" date="2023-01" db="EMBL/GenBank/DDBJ databases">
        <title>Human gut microbiome strain richness.</title>
        <authorList>
            <person name="Chen-Liaw A."/>
        </authorList>
    </citation>
    <scope>NUCLEOTIDE SEQUENCE</scope>
    <source>
        <strain evidence="6">RTP21484st1_E5_RTP21484_190118</strain>
    </source>
</reference>
<sequence>MRHFTCVQDLGDLKQALNEAFEIKKDRFQFSELGKNKTLLMIFFNSSLRTRLSTQKAAMNLGMNTIVLDVNQGAWKLETERGVIMDGDKPEHLLEAVPVMGCYCDVIGVRSFARFENKEDDYNEKILSQFIEHSDRPVFSMEAATRHPLQSFADLITIEEYKKTARPKVVMTWAPHPKSLPQAVPNSFAEWMNATDYEFVITHPEGYELDPRFVGNAKVEYDQKKAFEGADFIYAKNWSAYKDPNYGQVISTDRSWTVDAEKMALTNNAYFMHCLPVRRNMIVTDDVIESPQSIVIPEAANREISAQTVLKKILMGLSNL</sequence>
<dbReference type="InterPro" id="IPR006131">
    <property type="entry name" value="Asp_carbamoyltransf_Asp/Orn-bd"/>
</dbReference>
<evidence type="ECO:0000313" key="7">
    <source>
        <dbReference type="EMBL" id="MRY93755.1"/>
    </source>
</evidence>
<evidence type="ECO:0000313" key="8">
    <source>
        <dbReference type="EMBL" id="MRZ52041.1"/>
    </source>
</evidence>
<dbReference type="GO" id="GO:0016597">
    <property type="term" value="F:amino acid binding"/>
    <property type="evidence" value="ECO:0007669"/>
    <property type="project" value="InterPro"/>
</dbReference>
<keyword evidence="2" id="KW-0028">Amino-acid biosynthesis</keyword>
<evidence type="ECO:0000313" key="9">
    <source>
        <dbReference type="EMBL" id="QJE30602.1"/>
    </source>
</evidence>
<dbReference type="GO" id="GO:0019240">
    <property type="term" value="P:citrulline biosynthetic process"/>
    <property type="evidence" value="ECO:0007669"/>
    <property type="project" value="TreeGrafter"/>
</dbReference>
<comment type="catalytic activity">
    <reaction evidence="2">
        <text>N(2)-succinyl-L-ornithine + carbamoyl phosphate = N(2)-succinyl-L-citrulline + phosphate + H(+)</text>
        <dbReference type="Rhea" id="RHEA:25884"/>
        <dbReference type="ChEBI" id="CHEBI:15378"/>
        <dbReference type="ChEBI" id="CHEBI:43474"/>
        <dbReference type="ChEBI" id="CHEBI:58228"/>
        <dbReference type="ChEBI" id="CHEBI:58514"/>
        <dbReference type="ChEBI" id="CHEBI:58862"/>
        <dbReference type="EC" id="2.1.3.11"/>
    </reaction>
</comment>
<comment type="subunit">
    <text evidence="2">Homotrimer.</text>
</comment>
<feature type="binding site" evidence="2">
    <location>
        <position position="75"/>
    </location>
    <ligand>
        <name>carbamoyl phosphate</name>
        <dbReference type="ChEBI" id="CHEBI:58228"/>
        <note>ligand shared between two neighboring subunits</note>
    </ligand>
</feature>
<organism evidence="5 10">
    <name type="scientific">Parabacteroides distasonis</name>
    <dbReference type="NCBI Taxonomy" id="823"/>
    <lineage>
        <taxon>Bacteria</taxon>
        <taxon>Pseudomonadati</taxon>
        <taxon>Bacteroidota</taxon>
        <taxon>Bacteroidia</taxon>
        <taxon>Bacteroidales</taxon>
        <taxon>Tannerellaceae</taxon>
        <taxon>Parabacteroides</taxon>
    </lineage>
</organism>
<feature type="binding site" evidence="2">
    <location>
        <position position="278"/>
    </location>
    <ligand>
        <name>N(2)-succinyl-L-ornithine</name>
        <dbReference type="ChEBI" id="CHEBI:58514"/>
    </ligand>
</feature>
<dbReference type="HAMAP" id="MF_02235">
    <property type="entry name" value="SOTCase"/>
    <property type="match status" value="1"/>
</dbReference>
<dbReference type="Proteomes" id="UP000095591">
    <property type="component" value="Unassembled WGS sequence"/>
</dbReference>
<dbReference type="SUPFAM" id="SSF53671">
    <property type="entry name" value="Aspartate/ornithine carbamoyltransferase"/>
    <property type="match status" value="1"/>
</dbReference>
<feature type="binding site" description="in other chain" evidence="2">
    <location>
        <position position="110"/>
    </location>
    <ligand>
        <name>carbamoyl phosphate</name>
        <dbReference type="ChEBI" id="CHEBI:58228"/>
        <note>ligand shared between two neighboring subunits</note>
    </ligand>
</feature>
<dbReference type="Pfam" id="PF02729">
    <property type="entry name" value="OTCace_N"/>
    <property type="match status" value="1"/>
</dbReference>
<dbReference type="EMBL" id="CYXP01000004">
    <property type="protein sequence ID" value="CUN12254.1"/>
    <property type="molecule type" value="Genomic_DNA"/>
</dbReference>
<feature type="domain" description="Aspartate/ornithine carbamoyltransferase Asp/Orn-binding" evidence="3">
    <location>
        <begin position="184"/>
        <end position="311"/>
    </location>
</feature>
<evidence type="ECO:0000259" key="4">
    <source>
        <dbReference type="Pfam" id="PF02729"/>
    </source>
</evidence>
<dbReference type="InterPro" id="IPR043696">
    <property type="entry name" value="ArgF'-like"/>
</dbReference>
<feature type="binding site" evidence="2">
    <location>
        <position position="236"/>
    </location>
    <ligand>
        <name>N(2)-succinyl-L-ornithine</name>
        <dbReference type="ChEBI" id="CHEBI:58514"/>
    </ligand>
</feature>
<dbReference type="EMBL" id="WKMC01000015">
    <property type="protein sequence ID" value="MRZ52041.1"/>
    <property type="molecule type" value="Genomic_DNA"/>
</dbReference>
<comment type="function">
    <text evidence="2">Catalyzes the transfer of the carbamoyl group from carbamoyl phosphate to the delta-amino group of N(2)-succinyl-L-ornithine to produce N(2)-succinyl-L-citrulline. Is essential for arginine biosynthesis.</text>
</comment>
<proteinExistence type="inferred from homology"/>
<dbReference type="EC" id="2.1.3.11" evidence="2"/>
<feature type="binding site" description="in other chain" evidence="2">
    <location>
        <begin position="47"/>
        <end position="50"/>
    </location>
    <ligand>
        <name>carbamoyl phosphate</name>
        <dbReference type="ChEBI" id="CHEBI:58228"/>
        <note>ligand shared between two neighboring subunits</note>
    </ligand>
</feature>
<dbReference type="GO" id="GO:0042450">
    <property type="term" value="P:L-arginine biosynthetic process via ornithine"/>
    <property type="evidence" value="ECO:0007669"/>
    <property type="project" value="TreeGrafter"/>
</dbReference>
<evidence type="ECO:0000259" key="3">
    <source>
        <dbReference type="Pfam" id="PF00185"/>
    </source>
</evidence>
<dbReference type="EMBL" id="CP051672">
    <property type="protein sequence ID" value="QJE30602.1"/>
    <property type="molecule type" value="Genomic_DNA"/>
</dbReference>
<comment type="pathway">
    <text evidence="2">Amino-acid biosynthesis; L-arginine biosynthesis.</text>
</comment>
<evidence type="ECO:0000313" key="10">
    <source>
        <dbReference type="Proteomes" id="UP000095591"/>
    </source>
</evidence>
<gene>
    <name evidence="2 5" type="primary">argF'</name>
    <name evidence="5" type="ORF">ERS852429_02045</name>
    <name evidence="8" type="ORF">GKD66_17770</name>
    <name evidence="7" type="ORF">GKD67_11060</name>
    <name evidence="9" type="ORF">HHO38_21030</name>
    <name evidence="6" type="ORF">PN599_10865</name>
</gene>
<feature type="binding site" description="in other chain" evidence="2">
    <location>
        <begin position="147"/>
        <end position="150"/>
    </location>
    <ligand>
        <name>carbamoyl phosphate</name>
        <dbReference type="ChEBI" id="CHEBI:58228"/>
        <note>ligand shared between two neighboring subunits</note>
    </ligand>
</feature>
<feature type="binding site" evidence="2">
    <location>
        <position position="142"/>
    </location>
    <ligand>
        <name>N(2)-succinyl-L-ornithine</name>
        <dbReference type="ChEBI" id="CHEBI:58514"/>
    </ligand>
</feature>
<dbReference type="Proteomes" id="UP000461276">
    <property type="component" value="Unassembled WGS sequence"/>
</dbReference>